<gene>
    <name evidence="1" type="primary">ORF114_2</name>
    <name evidence="1" type="ORF">HusqMp84</name>
</gene>
<protein>
    <submittedName>
        <fullName evidence="1">Uncharacterized protein</fullName>
    </submittedName>
</protein>
<name>H9M864_PHLSQ</name>
<accession>H9M864</accession>
<geneLocation type="mitochondrion" evidence="1"/>
<dbReference type="EMBL" id="JQ002659">
    <property type="protein sequence ID" value="AEV55771.1"/>
    <property type="molecule type" value="Genomic_DNA"/>
</dbReference>
<dbReference type="AlphaFoldDB" id="H9M864"/>
<reference evidence="1" key="1">
    <citation type="journal article" date="2012" name="PLoS ONE">
        <title>The Mitochondrial Genome of the Lycophyte Huperzia squarrosa: The Most Archaic Form in Vascular Plants.</title>
        <authorList>
            <person name="Liu Y."/>
            <person name="Wang B."/>
            <person name="Cui P."/>
            <person name="Li L."/>
            <person name="Xue J.Y."/>
            <person name="Yu J."/>
            <person name="Qiu Y.L."/>
        </authorList>
    </citation>
    <scope>NUCLEOTIDE SEQUENCE</scope>
</reference>
<evidence type="ECO:0000313" key="1">
    <source>
        <dbReference type="EMBL" id="AEV55771.1"/>
    </source>
</evidence>
<proteinExistence type="predicted"/>
<dbReference type="GeneID" id="12354497"/>
<organism evidence="1">
    <name type="scientific">Phlegmariurus squarrosus</name>
    <name type="common">Rock tassel fern</name>
    <name type="synonym">Lycopodium squarrosum</name>
    <dbReference type="NCBI Taxonomy" id="73615"/>
    <lineage>
        <taxon>Eukaryota</taxon>
        <taxon>Viridiplantae</taxon>
        <taxon>Streptophyta</taxon>
        <taxon>Embryophyta</taxon>
        <taxon>Tracheophyta</taxon>
        <taxon>Lycopodiopsida</taxon>
        <taxon>Lycopodiales</taxon>
        <taxon>Lycopodiaceae</taxon>
        <taxon>Huperzioideae</taxon>
        <taxon>Phlegmariurus</taxon>
    </lineage>
</organism>
<keyword evidence="1" id="KW-0496">Mitochondrion</keyword>
<sequence length="114" mass="12840">MFIKYIRGRRPGFQIATRKGFSKPRFFCRPFSVTVERGAPFTISSCLLLKRSFACNSSSQAQKSELDQRSRARTAAKGISKDTTGRQMKYALKGAASANQCLARSLKQRCLVYF</sequence>
<dbReference type="RefSeq" id="YP_006234324.1">
    <property type="nucleotide sequence ID" value="NC_017755.1"/>
</dbReference>